<dbReference type="GO" id="GO:0015628">
    <property type="term" value="P:protein secretion by the type II secretion system"/>
    <property type="evidence" value="ECO:0007669"/>
    <property type="project" value="InterPro"/>
</dbReference>
<evidence type="ECO:0000256" key="2">
    <source>
        <dbReference type="SAM" id="Phobius"/>
    </source>
</evidence>
<dbReference type="EMBL" id="CP136920">
    <property type="protein sequence ID" value="WOO43670.1"/>
    <property type="molecule type" value="Genomic_DNA"/>
</dbReference>
<dbReference type="Pfam" id="PF07963">
    <property type="entry name" value="N_methyl"/>
    <property type="match status" value="1"/>
</dbReference>
<dbReference type="AlphaFoldDB" id="A0AAQ3LDE6"/>
<dbReference type="InterPro" id="IPR000983">
    <property type="entry name" value="Bac_GSPG_pilin"/>
</dbReference>
<evidence type="ECO:0000313" key="4">
    <source>
        <dbReference type="Proteomes" id="UP001304300"/>
    </source>
</evidence>
<dbReference type="PANTHER" id="PTHR30093">
    <property type="entry name" value="GENERAL SECRETION PATHWAY PROTEIN G"/>
    <property type="match status" value="1"/>
</dbReference>
<feature type="transmembrane region" description="Helical" evidence="2">
    <location>
        <begin position="21"/>
        <end position="42"/>
    </location>
</feature>
<dbReference type="Gene3D" id="3.30.700.10">
    <property type="entry name" value="Glycoprotein, Type 4 Pilin"/>
    <property type="match status" value="1"/>
</dbReference>
<dbReference type="NCBIfam" id="TIGR02532">
    <property type="entry name" value="IV_pilin_GFxxxE"/>
    <property type="match status" value="1"/>
</dbReference>
<name>A0AAQ3LDE6_9BACT</name>
<sequence length="230" mass="25766">MRERSALGIPSMTKNEFGFSLVELLVSIAILAIIAGVLVPVVSNVRYKALQAESGSNLRTISTAMHLYSSDNDGELPRLRDKTEGGQPWSGLWPEKMQPYLGTFVDNRSPDIFFDPLAEVSHPRLSDFGANDLLFVNDPEAEAYNLARLREPSRTVILAQAKEKGDGDWRGTWYFRARHFIESGDGTNLAQPTDRDTGVIMYSHADGSVSEEQWDVFLAQREKLLDPDYQ</sequence>
<dbReference type="InterPro" id="IPR045584">
    <property type="entry name" value="Pilin-like"/>
</dbReference>
<dbReference type="SUPFAM" id="SSF54523">
    <property type="entry name" value="Pili subunits"/>
    <property type="match status" value="1"/>
</dbReference>
<accession>A0AAQ3LDE6</accession>
<keyword evidence="4" id="KW-1185">Reference proteome</keyword>
<evidence type="ECO:0000256" key="1">
    <source>
        <dbReference type="ARBA" id="ARBA00022481"/>
    </source>
</evidence>
<dbReference type="InterPro" id="IPR012902">
    <property type="entry name" value="N_methyl_site"/>
</dbReference>
<reference evidence="3 4" key="1">
    <citation type="submission" date="2023-10" db="EMBL/GenBank/DDBJ databases">
        <title>Rubellicoccus peritrichatus gen. nov., sp. nov., isolated from an algae of coral reef tank.</title>
        <authorList>
            <person name="Luo J."/>
        </authorList>
    </citation>
    <scope>NUCLEOTIDE SEQUENCE [LARGE SCALE GENOMIC DNA]</scope>
    <source>
        <strain evidence="3 4">CR14</strain>
    </source>
</reference>
<dbReference type="Proteomes" id="UP001304300">
    <property type="component" value="Chromosome"/>
</dbReference>
<gene>
    <name evidence="3" type="ORF">RZN69_11270</name>
</gene>
<keyword evidence="2" id="KW-0812">Transmembrane</keyword>
<proteinExistence type="predicted"/>
<dbReference type="PRINTS" id="PR00813">
    <property type="entry name" value="BCTERIALGSPG"/>
</dbReference>
<keyword evidence="2" id="KW-1133">Transmembrane helix</keyword>
<dbReference type="KEGG" id="puo:RZN69_11270"/>
<keyword evidence="1" id="KW-0488">Methylation</keyword>
<protein>
    <submittedName>
        <fullName evidence="3">Type II secretion system protein</fullName>
    </submittedName>
</protein>
<dbReference type="RefSeq" id="WP_317836257.1">
    <property type="nucleotide sequence ID" value="NZ_CP136920.1"/>
</dbReference>
<evidence type="ECO:0000313" key="3">
    <source>
        <dbReference type="EMBL" id="WOO43670.1"/>
    </source>
</evidence>
<organism evidence="3 4">
    <name type="scientific">Rubellicoccus peritrichatus</name>
    <dbReference type="NCBI Taxonomy" id="3080537"/>
    <lineage>
        <taxon>Bacteria</taxon>
        <taxon>Pseudomonadati</taxon>
        <taxon>Verrucomicrobiota</taxon>
        <taxon>Opitutia</taxon>
        <taxon>Puniceicoccales</taxon>
        <taxon>Cerasicoccaceae</taxon>
        <taxon>Rubellicoccus</taxon>
    </lineage>
</organism>
<keyword evidence="2" id="KW-0472">Membrane</keyword>
<dbReference type="GO" id="GO:0015627">
    <property type="term" value="C:type II protein secretion system complex"/>
    <property type="evidence" value="ECO:0007669"/>
    <property type="project" value="InterPro"/>
</dbReference>